<evidence type="ECO:0000259" key="2">
    <source>
        <dbReference type="PROSITE" id="PS50011"/>
    </source>
</evidence>
<dbReference type="InterPro" id="IPR011009">
    <property type="entry name" value="Kinase-like_dom_sf"/>
</dbReference>
<dbReference type="PANTHER" id="PTHR14136">
    <property type="entry name" value="BTB_POZ DOMAIN-CONTAINING PROTEIN KCTD9"/>
    <property type="match status" value="1"/>
</dbReference>
<dbReference type="InterPro" id="IPR000719">
    <property type="entry name" value="Prot_kinase_dom"/>
</dbReference>
<keyword evidence="1" id="KW-1133">Transmembrane helix</keyword>
<dbReference type="InterPro" id="IPR001646">
    <property type="entry name" value="5peptide_repeat"/>
</dbReference>
<name>A0A1Z4GJ55_9CYAN</name>
<keyword evidence="4" id="KW-1185">Reference proteome</keyword>
<dbReference type="GO" id="GO:0004672">
    <property type="term" value="F:protein kinase activity"/>
    <property type="evidence" value="ECO:0007669"/>
    <property type="project" value="InterPro"/>
</dbReference>
<dbReference type="PANTHER" id="PTHR14136:SF17">
    <property type="entry name" value="BTB_POZ DOMAIN-CONTAINING PROTEIN KCTD9"/>
    <property type="match status" value="1"/>
</dbReference>
<accession>A0A1Z4GJ55</accession>
<keyword evidence="1" id="KW-0812">Transmembrane</keyword>
<dbReference type="PROSITE" id="PS50011">
    <property type="entry name" value="PROTEIN_KINASE_DOM"/>
    <property type="match status" value="1"/>
</dbReference>
<dbReference type="SUPFAM" id="SSF56112">
    <property type="entry name" value="Protein kinase-like (PK-like)"/>
    <property type="match status" value="1"/>
</dbReference>
<dbReference type="GO" id="GO:0005524">
    <property type="term" value="F:ATP binding"/>
    <property type="evidence" value="ECO:0007669"/>
    <property type="project" value="InterPro"/>
</dbReference>
<evidence type="ECO:0000313" key="4">
    <source>
        <dbReference type="Proteomes" id="UP000218287"/>
    </source>
</evidence>
<keyword evidence="1" id="KW-0472">Membrane</keyword>
<feature type="transmembrane region" description="Helical" evidence="1">
    <location>
        <begin position="413"/>
        <end position="438"/>
    </location>
</feature>
<evidence type="ECO:0000313" key="3">
    <source>
        <dbReference type="EMBL" id="BAY17376.1"/>
    </source>
</evidence>
<dbReference type="InterPro" id="IPR051082">
    <property type="entry name" value="Pentapeptide-BTB/POZ_domain"/>
</dbReference>
<feature type="domain" description="Protein kinase" evidence="2">
    <location>
        <begin position="12"/>
        <end position="302"/>
    </location>
</feature>
<sequence length="730" mass="81895">MTNYYDSKGRLINLTKTIGTGGEGVVWGTNRSGYLAKIYTHLPDTEKVEKLKVMLANPPLDPTLSQNHVSIAWVNDLLYDNRGQCVGFLMPSINQAKAIFEVYNSQLRQKISPEFNWRYLHATALNVAAIVQAIHQKGYVIGDMSQKNFLVNERGMVSVIDTDSFQVTDQNTGKIFRCRVVTPEFTPPELLDKDVSQLTQYRYHDRFRLAVMIYLLLFSGNHAFSGRWNRSENQPAQIELIKQGFWLYGQNSPLQPNQNTIPLDVVHPEIKKLFLKCFNDGHKTPTMRPSPKDWCNALQVAISQLKKCSSVSNHIYSDTYGKCYWCERRKSLGVDIFDPNFKPAVSQFKASSVTNINTYPTINIPVNTNLQSSKTTNNNNSIQSSYTIQSTINSSYSSQIKSQHSTSNFMVKLFNGVFATVVVGGFVALPIWGIVSLVKLGQQQKQKWETEEQQKVQQVKKRQANLKTLLSTKHCLYCDLQGVNLQGADLKQANLTGANLFGANLSNGSFFGAILTDANLKNAELKNTNLNSAALNRANLKNAKLNGARAENTNFRQADLTEAVLESVKANGANFIDAQLVSTSLRMVQMQKVDMRGANLKKADMFWGDFTKANFERANLEAANQWLTNFKGATMPNGEIHGAIKTEPTFQTNKMFYENKPRAIVTSASKPQNCIQKLCIPLYAKTLSQEINSKINVREYPIKSSKIQYVSSSDNRVSIHKQVVGNDGYC</sequence>
<organism evidence="3 4">
    <name type="scientific">Anabaenopsis circularis NIES-21</name>
    <dbReference type="NCBI Taxonomy" id="1085406"/>
    <lineage>
        <taxon>Bacteria</taxon>
        <taxon>Bacillati</taxon>
        <taxon>Cyanobacteriota</taxon>
        <taxon>Cyanophyceae</taxon>
        <taxon>Nostocales</taxon>
        <taxon>Nodulariaceae</taxon>
        <taxon>Anabaenopsis</taxon>
    </lineage>
</organism>
<dbReference type="Gene3D" id="1.10.510.10">
    <property type="entry name" value="Transferase(Phosphotransferase) domain 1"/>
    <property type="match status" value="1"/>
</dbReference>
<dbReference type="EMBL" id="AP018174">
    <property type="protein sequence ID" value="BAY17376.1"/>
    <property type="molecule type" value="Genomic_DNA"/>
</dbReference>
<dbReference type="Pfam" id="PF00069">
    <property type="entry name" value="Pkinase"/>
    <property type="match status" value="1"/>
</dbReference>
<gene>
    <name evidence="3" type="ORF">NIES21_32130</name>
</gene>
<dbReference type="OrthoDB" id="5782056at2"/>
<dbReference type="Pfam" id="PF00805">
    <property type="entry name" value="Pentapeptide"/>
    <property type="match status" value="4"/>
</dbReference>
<dbReference type="SUPFAM" id="SSF141571">
    <property type="entry name" value="Pentapeptide repeat-like"/>
    <property type="match status" value="1"/>
</dbReference>
<reference evidence="3 4" key="1">
    <citation type="submission" date="2017-06" db="EMBL/GenBank/DDBJ databases">
        <title>Genome sequencing of cyanobaciteial culture collection at National Institute for Environmental Studies (NIES).</title>
        <authorList>
            <person name="Hirose Y."/>
            <person name="Shimura Y."/>
            <person name="Fujisawa T."/>
            <person name="Nakamura Y."/>
            <person name="Kawachi M."/>
        </authorList>
    </citation>
    <scope>NUCLEOTIDE SEQUENCE [LARGE SCALE GENOMIC DNA]</scope>
    <source>
        <strain evidence="3 4">NIES-21</strain>
    </source>
</reference>
<dbReference type="Proteomes" id="UP000218287">
    <property type="component" value="Chromosome"/>
</dbReference>
<protein>
    <submittedName>
        <fullName evidence="3">WD-40 repeat protein</fullName>
    </submittedName>
</protein>
<proteinExistence type="predicted"/>
<dbReference type="Gene3D" id="2.160.20.80">
    <property type="entry name" value="E3 ubiquitin-protein ligase SopA"/>
    <property type="match status" value="1"/>
</dbReference>
<evidence type="ECO:0000256" key="1">
    <source>
        <dbReference type="SAM" id="Phobius"/>
    </source>
</evidence>
<dbReference type="AlphaFoldDB" id="A0A1Z4GJ55"/>